<dbReference type="InterPro" id="IPR003340">
    <property type="entry name" value="B3_DNA-bd"/>
</dbReference>
<keyword evidence="5" id="KW-0539">Nucleus</keyword>
<keyword evidence="2" id="KW-0805">Transcription regulation</keyword>
<name>A0AAD8WBK1_LOLMU</name>
<evidence type="ECO:0000256" key="5">
    <source>
        <dbReference type="ARBA" id="ARBA00023242"/>
    </source>
</evidence>
<evidence type="ECO:0000259" key="7">
    <source>
        <dbReference type="PROSITE" id="PS50863"/>
    </source>
</evidence>
<dbReference type="CDD" id="cd10017">
    <property type="entry name" value="B3_DNA"/>
    <property type="match status" value="1"/>
</dbReference>
<dbReference type="PROSITE" id="PS50863">
    <property type="entry name" value="B3"/>
    <property type="match status" value="1"/>
</dbReference>
<evidence type="ECO:0000256" key="3">
    <source>
        <dbReference type="ARBA" id="ARBA00023125"/>
    </source>
</evidence>
<dbReference type="GO" id="GO:0005634">
    <property type="term" value="C:nucleus"/>
    <property type="evidence" value="ECO:0007669"/>
    <property type="project" value="UniProtKB-SubCell"/>
</dbReference>
<organism evidence="8 9">
    <name type="scientific">Lolium multiflorum</name>
    <name type="common">Italian ryegrass</name>
    <name type="synonym">Lolium perenne subsp. multiflorum</name>
    <dbReference type="NCBI Taxonomy" id="4521"/>
    <lineage>
        <taxon>Eukaryota</taxon>
        <taxon>Viridiplantae</taxon>
        <taxon>Streptophyta</taxon>
        <taxon>Embryophyta</taxon>
        <taxon>Tracheophyta</taxon>
        <taxon>Spermatophyta</taxon>
        <taxon>Magnoliopsida</taxon>
        <taxon>Liliopsida</taxon>
        <taxon>Poales</taxon>
        <taxon>Poaceae</taxon>
        <taxon>BOP clade</taxon>
        <taxon>Pooideae</taxon>
        <taxon>Poodae</taxon>
        <taxon>Poeae</taxon>
        <taxon>Poeae Chloroplast Group 2 (Poeae type)</taxon>
        <taxon>Loliodinae</taxon>
        <taxon>Loliinae</taxon>
        <taxon>Lolium</taxon>
    </lineage>
</organism>
<evidence type="ECO:0000256" key="2">
    <source>
        <dbReference type="ARBA" id="ARBA00023015"/>
    </source>
</evidence>
<dbReference type="SUPFAM" id="SSF101936">
    <property type="entry name" value="DNA-binding pseudobarrel domain"/>
    <property type="match status" value="1"/>
</dbReference>
<dbReference type="AlphaFoldDB" id="A0AAD8WBK1"/>
<evidence type="ECO:0000256" key="6">
    <source>
        <dbReference type="SAM" id="MobiDB-lite"/>
    </source>
</evidence>
<evidence type="ECO:0000313" key="9">
    <source>
        <dbReference type="Proteomes" id="UP001231189"/>
    </source>
</evidence>
<dbReference type="EMBL" id="JAUUTY010000004">
    <property type="protein sequence ID" value="KAK1649520.1"/>
    <property type="molecule type" value="Genomic_DNA"/>
</dbReference>
<protein>
    <recommendedName>
        <fullName evidence="7">TF-B3 domain-containing protein</fullName>
    </recommendedName>
</protein>
<sequence length="144" mass="16176">MEDDSVGKEGDHRAPATSISRPRRPSLTIPLYHRILSTAVVALVVIELQIETRPVDSPKIHRGRHSDGSVKMELSDFEFYTTLQDAPSDKLMLPMKFAELLKSREPRGLKLREADDPSSSPWDVDVLFNAAGCIYLGRGWKQFA</sequence>
<dbReference type="Proteomes" id="UP001231189">
    <property type="component" value="Unassembled WGS sequence"/>
</dbReference>
<gene>
    <name evidence="8" type="ORF">QYE76_067325</name>
</gene>
<evidence type="ECO:0000256" key="4">
    <source>
        <dbReference type="ARBA" id="ARBA00023163"/>
    </source>
</evidence>
<proteinExistence type="predicted"/>
<reference evidence="8" key="1">
    <citation type="submission" date="2023-07" db="EMBL/GenBank/DDBJ databases">
        <title>A chromosome-level genome assembly of Lolium multiflorum.</title>
        <authorList>
            <person name="Chen Y."/>
            <person name="Copetti D."/>
            <person name="Kolliker R."/>
            <person name="Studer B."/>
        </authorList>
    </citation>
    <scope>NUCLEOTIDE SEQUENCE</scope>
    <source>
        <strain evidence="8">02402/16</strain>
        <tissue evidence="8">Leaf</tissue>
    </source>
</reference>
<keyword evidence="4" id="KW-0804">Transcription</keyword>
<accession>A0AAD8WBK1</accession>
<keyword evidence="9" id="KW-1185">Reference proteome</keyword>
<dbReference type="GO" id="GO:0003677">
    <property type="term" value="F:DNA binding"/>
    <property type="evidence" value="ECO:0007669"/>
    <property type="project" value="UniProtKB-KW"/>
</dbReference>
<comment type="subcellular location">
    <subcellularLocation>
        <location evidence="1">Nucleus</location>
    </subcellularLocation>
</comment>
<dbReference type="Gene3D" id="2.40.330.10">
    <property type="entry name" value="DNA-binding pseudobarrel domain"/>
    <property type="match status" value="1"/>
</dbReference>
<feature type="compositionally biased region" description="Basic and acidic residues" evidence="6">
    <location>
        <begin position="1"/>
        <end position="14"/>
    </location>
</feature>
<keyword evidence="3" id="KW-0238">DNA-binding</keyword>
<feature type="domain" description="TF-B3" evidence="7">
    <location>
        <begin position="76"/>
        <end position="144"/>
    </location>
</feature>
<dbReference type="InterPro" id="IPR015300">
    <property type="entry name" value="DNA-bd_pseudobarrel_sf"/>
</dbReference>
<evidence type="ECO:0000256" key="1">
    <source>
        <dbReference type="ARBA" id="ARBA00004123"/>
    </source>
</evidence>
<feature type="region of interest" description="Disordered" evidence="6">
    <location>
        <begin position="1"/>
        <end position="23"/>
    </location>
</feature>
<comment type="caution">
    <text evidence="8">The sequence shown here is derived from an EMBL/GenBank/DDBJ whole genome shotgun (WGS) entry which is preliminary data.</text>
</comment>
<evidence type="ECO:0000313" key="8">
    <source>
        <dbReference type="EMBL" id="KAK1649520.1"/>
    </source>
</evidence>